<gene>
    <name evidence="2" type="ORF">AF72_13610</name>
    <name evidence="3" type="ORF">LPH55_11920</name>
</gene>
<name>Z9JGI7_9GAMM</name>
<dbReference type="Gene3D" id="3.30.2310.20">
    <property type="entry name" value="RelE-like"/>
    <property type="match status" value="1"/>
</dbReference>
<dbReference type="eggNOG" id="COG3668">
    <property type="taxonomic scope" value="Bacteria"/>
</dbReference>
<proteinExistence type="predicted"/>
<accession>Z9JGI7</accession>
<evidence type="ECO:0000256" key="1">
    <source>
        <dbReference type="ARBA" id="ARBA00022649"/>
    </source>
</evidence>
<evidence type="ECO:0000313" key="2">
    <source>
        <dbReference type="EMBL" id="EWS76921.1"/>
    </source>
</evidence>
<dbReference type="InterPro" id="IPR035093">
    <property type="entry name" value="RelE/ParE_toxin_dom_sf"/>
</dbReference>
<dbReference type="Proteomes" id="UP000020406">
    <property type="component" value="Unassembled WGS sequence"/>
</dbReference>
<keyword evidence="5" id="KW-1185">Reference proteome</keyword>
<reference evidence="2 4" key="1">
    <citation type="journal article" date="2014" name="Genome Announc.">
        <title>Draft Genome Sequence of Xylella fastidiosa Pear Leaf Scorch Strain in Taiwan.</title>
        <authorList>
            <person name="Su C.C."/>
            <person name="Deng W.L."/>
            <person name="Jan F.J."/>
            <person name="Chang C.J."/>
            <person name="Huang H."/>
            <person name="Chen J."/>
        </authorList>
    </citation>
    <scope>NUCLEOTIDE SEQUENCE [LARGE SCALE GENOMIC DNA]</scope>
    <source>
        <strain evidence="2 4">PLS229</strain>
    </source>
</reference>
<reference evidence="3" key="2">
    <citation type="submission" date="2021-11" db="EMBL/GenBank/DDBJ databases">
        <title>Genome sequence of Xylella taiwanensis PLS432.</title>
        <authorList>
            <person name="Weng L.-W."/>
            <person name="Su C.-C."/>
            <person name="Tsai C.-W."/>
            <person name="Kuo C.-H."/>
        </authorList>
    </citation>
    <scope>NUCLEOTIDE SEQUENCE</scope>
    <source>
        <strain evidence="3">PLS432</strain>
    </source>
</reference>
<dbReference type="EMBL" id="JAJPPU010000004">
    <property type="protein sequence ID" value="MCD8474144.1"/>
    <property type="molecule type" value="Genomic_DNA"/>
</dbReference>
<protein>
    <submittedName>
        <fullName evidence="2">Plasmid stabilization protein</fullName>
    </submittedName>
    <submittedName>
        <fullName evidence="3">Type II toxin-antitoxin system RelE/ParE family toxin</fullName>
    </submittedName>
</protein>
<dbReference type="Proteomes" id="UP001430701">
    <property type="component" value="Unassembled WGS sequence"/>
</dbReference>
<comment type="caution">
    <text evidence="2">The sequence shown here is derived from an EMBL/GenBank/DDBJ whole genome shotgun (WGS) entry which is preliminary data.</text>
</comment>
<dbReference type="EMBL" id="JDSQ01000062">
    <property type="protein sequence ID" value="EWS76921.1"/>
    <property type="molecule type" value="Genomic_DNA"/>
</dbReference>
<sequence>MSYKVVFSPETEEQLAKLYRYIAAAASPDIAAHYTEAIVSYCESLGTFPLRGTMRNDVRPGLRITHYRKRVVIAFDVVDNLVSIIGVFYGGQDYETILHDHDDADE</sequence>
<dbReference type="STRING" id="1444770.AF72_13610"/>
<dbReference type="InterPro" id="IPR007712">
    <property type="entry name" value="RelE/ParE_toxin"/>
</dbReference>
<dbReference type="Pfam" id="PF05016">
    <property type="entry name" value="ParE_toxin"/>
    <property type="match status" value="1"/>
</dbReference>
<dbReference type="GeneID" id="68901047"/>
<dbReference type="OrthoDB" id="9814952at2"/>
<evidence type="ECO:0000313" key="4">
    <source>
        <dbReference type="Proteomes" id="UP000020406"/>
    </source>
</evidence>
<keyword evidence="1" id="KW-1277">Toxin-antitoxin system</keyword>
<dbReference type="PATRIC" id="fig|1444770.3.peg.3194"/>
<dbReference type="KEGG" id="xtw:AB672_07055"/>
<dbReference type="AlphaFoldDB" id="Z9JGI7"/>
<evidence type="ECO:0000313" key="3">
    <source>
        <dbReference type="EMBL" id="MCD8474144.1"/>
    </source>
</evidence>
<dbReference type="RefSeq" id="WP_038273255.1">
    <property type="nucleotide sequence ID" value="NZ_CP053627.1"/>
</dbReference>
<evidence type="ECO:0000313" key="5">
    <source>
        <dbReference type="Proteomes" id="UP001430701"/>
    </source>
</evidence>
<organism evidence="2 4">
    <name type="scientific">Xylella taiwanensis</name>
    <dbReference type="NCBI Taxonomy" id="1444770"/>
    <lineage>
        <taxon>Bacteria</taxon>
        <taxon>Pseudomonadati</taxon>
        <taxon>Pseudomonadota</taxon>
        <taxon>Gammaproteobacteria</taxon>
        <taxon>Lysobacterales</taxon>
        <taxon>Lysobacteraceae</taxon>
        <taxon>Xylella</taxon>
    </lineage>
</organism>